<accession>A0ABP0UKV4</accession>
<keyword evidence="3" id="KW-1185">Reference proteome</keyword>
<proteinExistence type="predicted"/>
<feature type="region of interest" description="Disordered" evidence="1">
    <location>
        <begin position="100"/>
        <end position="201"/>
    </location>
</feature>
<sequence>MGNSSSEAKICEQQLDVLVEDALATLKERPGASEADIFIFLEKKYRARISSSMKKSVGLRLKAALQRPSCRGRYQLKKTTKIAAAQGQQKFSALKKRRFRKTPYPSAVGNKRLGKSTKHGRKIKPKKPENKLPILKDGSSGEEGLRLHHPRSKSRLAKINHKTDSKSSKPNSMLHQFNAKRNELTNTASSKSGIEKSSGRWTGALTRGKFESNHRRWDKNKFSSLTESSHSRGRWEEEEDSEPEFACFGTQEDNDTILDSKDCYSIQGHCQNHPECRRCCQKYIRAFHRSSSDEDDTTDY</sequence>
<feature type="compositionally biased region" description="Basic residues" evidence="1">
    <location>
        <begin position="112"/>
        <end position="125"/>
    </location>
</feature>
<feature type="region of interest" description="Disordered" evidence="1">
    <location>
        <begin position="223"/>
        <end position="242"/>
    </location>
</feature>
<dbReference type="EMBL" id="OZ019896">
    <property type="protein sequence ID" value="CAK9223741.1"/>
    <property type="molecule type" value="Genomic_DNA"/>
</dbReference>
<protein>
    <submittedName>
        <fullName evidence="2">Uncharacterized protein</fullName>
    </submittedName>
</protein>
<reference evidence="2" key="1">
    <citation type="submission" date="2024-02" db="EMBL/GenBank/DDBJ databases">
        <authorList>
            <consortium name="ELIXIR-Norway"/>
            <consortium name="Elixir Norway"/>
        </authorList>
    </citation>
    <scope>NUCLEOTIDE SEQUENCE</scope>
</reference>
<evidence type="ECO:0000313" key="3">
    <source>
        <dbReference type="Proteomes" id="UP001497512"/>
    </source>
</evidence>
<dbReference type="Proteomes" id="UP001497512">
    <property type="component" value="Chromosome 4"/>
</dbReference>
<name>A0ABP0UKV4_9BRYO</name>
<gene>
    <name evidence="2" type="ORF">CSSPTR1EN2_LOCUS16983</name>
</gene>
<evidence type="ECO:0000313" key="2">
    <source>
        <dbReference type="EMBL" id="CAK9223741.1"/>
    </source>
</evidence>
<organism evidence="2 3">
    <name type="scientific">Sphagnum troendelagicum</name>
    <dbReference type="NCBI Taxonomy" id="128251"/>
    <lineage>
        <taxon>Eukaryota</taxon>
        <taxon>Viridiplantae</taxon>
        <taxon>Streptophyta</taxon>
        <taxon>Embryophyta</taxon>
        <taxon>Bryophyta</taxon>
        <taxon>Sphagnophytina</taxon>
        <taxon>Sphagnopsida</taxon>
        <taxon>Sphagnales</taxon>
        <taxon>Sphagnaceae</taxon>
        <taxon>Sphagnum</taxon>
    </lineage>
</organism>
<feature type="compositionally biased region" description="Basic residues" evidence="1">
    <location>
        <begin position="147"/>
        <end position="160"/>
    </location>
</feature>
<evidence type="ECO:0000256" key="1">
    <source>
        <dbReference type="SAM" id="MobiDB-lite"/>
    </source>
</evidence>